<dbReference type="InterPro" id="IPR011836">
    <property type="entry name" value="YhdP"/>
</dbReference>
<accession>A0A8J6QKF8</accession>
<feature type="compositionally biased region" description="Basic and acidic residues" evidence="1">
    <location>
        <begin position="1271"/>
        <end position="1286"/>
    </location>
</feature>
<dbReference type="EMBL" id="JACXAF010000013">
    <property type="protein sequence ID" value="MBD1389876.1"/>
    <property type="molecule type" value="Genomic_DNA"/>
</dbReference>
<dbReference type="PANTHER" id="PTHR38690:SF1">
    <property type="entry name" value="PROTEASE"/>
    <property type="match status" value="1"/>
</dbReference>
<comment type="caution">
    <text evidence="4">The sequence shown here is derived from an EMBL/GenBank/DDBJ whole genome shotgun (WGS) entry which is preliminary data.</text>
</comment>
<dbReference type="PANTHER" id="PTHR38690">
    <property type="entry name" value="PROTEASE-RELATED"/>
    <property type="match status" value="1"/>
</dbReference>
<keyword evidence="2" id="KW-0812">Transmembrane</keyword>
<evidence type="ECO:0000313" key="5">
    <source>
        <dbReference type="Proteomes" id="UP000638014"/>
    </source>
</evidence>
<protein>
    <submittedName>
        <fullName evidence="4">TIGR02099 family protein</fullName>
    </submittedName>
</protein>
<proteinExistence type="predicted"/>
<feature type="domain" description="YhdP central" evidence="3">
    <location>
        <begin position="1"/>
        <end position="1269"/>
    </location>
</feature>
<sequence>MALRRICQSTLYYLWLLLAVVVIVAALAVSSLRLLVPHAEHIKQPLVDWFLDTYQMKIDYKQLDLQWSRFGLYVSLSDVNVDPTDGVDRLKGIDLMSLRIDPLASLMAREVRFGDIRMHGVELDISTIDTSGESNDQQSPAQQLMVELVGSRFKAFELSDLVIHLGDEQEIPSLHIPYLTWTNSERLHQGEGRIQMGPDSDETVKFIVKLSGNEQRPKKITGQLYIEVNNLSPHPFVQPYLGDEITITDSLLSFETWVSFGWDSIDQVMLRLDQNRLAWRLPLSEDDDDHQLVIEKGYLSFNAEQQGWHLFSDDLDVHTNGELWRDLNLKIWQREEQIQASVEYVDLSLIAPLLEWIPERWELPIPKQVPLKGAVRDLMVSYQDAERWQIQANFANVGWPKIDNMPGAELVNGDIYLNQHLLQLELSAPPQLISTGELFYHDIELERLDAFFQAYRHDWGWQFELPKLILRATDLSAEVVAQGRMGPDLPNELYLYAELDLADAGHADYYFPLPAMGADLADYLSESLQSGQAKGAQILWHGPLANFPYDDGSGMFQAYVPLRNSRFKFSPDWPALEPLDLDLQFENSDLNMLAQQARLYDVHVDDLVARIPGLSGDSVLSIDGNISGSSTSVREVMRDSMLADSLGETLDLMDLKGPVWGPLSLKIPLDNAEAVEVSGFAQLEQAELLVPGTHTHYITDASGRIDYQQQNFRIEKLLGNYHQLPVTISVSGDQKGDDYLVDGTIDASWQAEQLRQLPDFWVPGLTGRLDTHAKVQSRIDDKGPHTEITIRSDLSPLTIDLPAPFAKPADQAQQLLGNITISAAHQFDMTFQLGDVGQLRWLQDLSVADSAASIWIGVGAEPPEQIEAGLSLDISQPHIDINQWLAVLDQQHSATPSSLPFDRGHWHFDQIEAEGWYLEQVNIEMEKTPLGWQARLSGPAAEGSVRFDSLEQPLLDIKLSQFNLQQLEPESSTPAAPLPPATPAAEFVPAGQNELANIPDLDVLCNTCVVNNVNLGEVRLKSVTQPKLGLWQIEEAWLKNPHGQITLEQFDWRLAADGDDAPAQPMTTLKGKLKVSNFGKYAEAFVTSGENPIKDSDATGELNFSWPGAPYQFNPQTAEGVFAWELGPGYVSELSDKGARVFTLLSIDSLVRKIRLDFSDVFDKGLHYNSFEGDFVLKDGYVNSKQLEMDGVAGDMFINGRTNLATRELDYDVVFNPNITGSLPLLSALTFNPFTGLAVLAVSTVIKPAVEVVTQVRFKVSGTTSNPVVEEVGRSSKEVELQKPKTEPQLLDEVLPDAAEAGQSSAAPTPSTSPEAPAPVVSEAQLLPELPTEQPITVGDTPPNE</sequence>
<feature type="region of interest" description="Disordered" evidence="1">
    <location>
        <begin position="1269"/>
        <end position="1345"/>
    </location>
</feature>
<dbReference type="Proteomes" id="UP000638014">
    <property type="component" value="Unassembled WGS sequence"/>
</dbReference>
<evidence type="ECO:0000313" key="4">
    <source>
        <dbReference type="EMBL" id="MBD1389876.1"/>
    </source>
</evidence>
<keyword evidence="2" id="KW-1133">Transmembrane helix</keyword>
<feature type="region of interest" description="Disordered" evidence="1">
    <location>
        <begin position="966"/>
        <end position="985"/>
    </location>
</feature>
<dbReference type="RefSeq" id="WP_191144974.1">
    <property type="nucleotide sequence ID" value="NZ_JACXAF010000013.1"/>
</dbReference>
<feature type="compositionally biased region" description="Low complexity" evidence="1">
    <location>
        <begin position="1304"/>
        <end position="1322"/>
    </location>
</feature>
<dbReference type="NCBIfam" id="TIGR02099">
    <property type="entry name" value="YhdP family protein"/>
    <property type="match status" value="1"/>
</dbReference>
<feature type="transmembrane region" description="Helical" evidence="2">
    <location>
        <begin position="12"/>
        <end position="36"/>
    </location>
</feature>
<evidence type="ECO:0000259" key="3">
    <source>
        <dbReference type="Pfam" id="PF13116"/>
    </source>
</evidence>
<gene>
    <name evidence="4" type="ORF">IC617_10590</name>
</gene>
<dbReference type="InterPro" id="IPR025263">
    <property type="entry name" value="YhdP_central"/>
</dbReference>
<evidence type="ECO:0000256" key="1">
    <source>
        <dbReference type="SAM" id="MobiDB-lite"/>
    </source>
</evidence>
<name>A0A8J6QKF8_9GAMM</name>
<evidence type="ECO:0000256" key="2">
    <source>
        <dbReference type="SAM" id="Phobius"/>
    </source>
</evidence>
<dbReference type="Pfam" id="PF13116">
    <property type="entry name" value="YhdP"/>
    <property type="match status" value="1"/>
</dbReference>
<keyword evidence="2" id="KW-0472">Membrane</keyword>
<reference evidence="4" key="1">
    <citation type="submission" date="2020-09" db="EMBL/GenBank/DDBJ databases">
        <title>A novel bacterium of genus Neiella, isolated from South China Sea.</title>
        <authorList>
            <person name="Huang H."/>
            <person name="Mo K."/>
            <person name="Hu Y."/>
        </authorList>
    </citation>
    <scope>NUCLEOTIDE SEQUENCE</scope>
    <source>
        <strain evidence="4">HB171785</strain>
    </source>
</reference>
<organism evidence="4 5">
    <name type="scientific">Neiella litorisoli</name>
    <dbReference type="NCBI Taxonomy" id="2771431"/>
    <lineage>
        <taxon>Bacteria</taxon>
        <taxon>Pseudomonadati</taxon>
        <taxon>Pseudomonadota</taxon>
        <taxon>Gammaproteobacteria</taxon>
        <taxon>Alteromonadales</taxon>
        <taxon>Echinimonadaceae</taxon>
        <taxon>Neiella</taxon>
    </lineage>
</organism>
<keyword evidence="5" id="KW-1185">Reference proteome</keyword>